<keyword evidence="2" id="KW-1185">Reference proteome</keyword>
<comment type="caution">
    <text evidence="1">The sequence shown here is derived from an EMBL/GenBank/DDBJ whole genome shotgun (WGS) entry which is preliminary data.</text>
</comment>
<organism evidence="1 2">
    <name type="scientific">Pistacia integerrima</name>
    <dbReference type="NCBI Taxonomy" id="434235"/>
    <lineage>
        <taxon>Eukaryota</taxon>
        <taxon>Viridiplantae</taxon>
        <taxon>Streptophyta</taxon>
        <taxon>Embryophyta</taxon>
        <taxon>Tracheophyta</taxon>
        <taxon>Spermatophyta</taxon>
        <taxon>Magnoliopsida</taxon>
        <taxon>eudicotyledons</taxon>
        <taxon>Gunneridae</taxon>
        <taxon>Pentapetalae</taxon>
        <taxon>rosids</taxon>
        <taxon>malvids</taxon>
        <taxon>Sapindales</taxon>
        <taxon>Anacardiaceae</taxon>
        <taxon>Pistacia</taxon>
    </lineage>
</organism>
<dbReference type="EMBL" id="CM047745">
    <property type="protein sequence ID" value="KAJ0026340.1"/>
    <property type="molecule type" value="Genomic_DNA"/>
</dbReference>
<sequence>MTLQFMWQHPHHHHHRQVRQQHRRRLILQHREVYFMKEEQPVSNSCPHCSSIVDFAIFVFYFSTFLE</sequence>
<protein>
    <submittedName>
        <fullName evidence="1">Uncharacterized protein</fullName>
    </submittedName>
</protein>
<gene>
    <name evidence="1" type="ORF">Pint_07251</name>
</gene>
<proteinExistence type="predicted"/>
<evidence type="ECO:0000313" key="1">
    <source>
        <dbReference type="EMBL" id="KAJ0026340.1"/>
    </source>
</evidence>
<accession>A0ACC0Y0W5</accession>
<name>A0ACC0Y0W5_9ROSI</name>
<dbReference type="Proteomes" id="UP001163603">
    <property type="component" value="Chromosome 10"/>
</dbReference>
<evidence type="ECO:0000313" key="2">
    <source>
        <dbReference type="Proteomes" id="UP001163603"/>
    </source>
</evidence>
<reference evidence="2" key="1">
    <citation type="journal article" date="2023" name="G3 (Bethesda)">
        <title>Genome assembly and association tests identify interacting loci associated with vigor, precocity, and sex in interspecific pistachio rootstocks.</title>
        <authorList>
            <person name="Palmer W."/>
            <person name="Jacygrad E."/>
            <person name="Sagayaradj S."/>
            <person name="Cavanaugh K."/>
            <person name="Han R."/>
            <person name="Bertier L."/>
            <person name="Beede B."/>
            <person name="Kafkas S."/>
            <person name="Golino D."/>
            <person name="Preece J."/>
            <person name="Michelmore R."/>
        </authorList>
    </citation>
    <scope>NUCLEOTIDE SEQUENCE [LARGE SCALE GENOMIC DNA]</scope>
</reference>